<organism evidence="2 3">
    <name type="scientific">Aminobacter carboxidus</name>
    <dbReference type="NCBI Taxonomy" id="376165"/>
    <lineage>
        <taxon>Bacteria</taxon>
        <taxon>Pseudomonadati</taxon>
        <taxon>Pseudomonadota</taxon>
        <taxon>Alphaproteobacteria</taxon>
        <taxon>Hyphomicrobiales</taxon>
        <taxon>Phyllobacteriaceae</taxon>
        <taxon>Aminobacter</taxon>
    </lineage>
</organism>
<proteinExistence type="predicted"/>
<accession>A0ABR9GXP0</accession>
<evidence type="ECO:0000313" key="2">
    <source>
        <dbReference type="EMBL" id="MBE1208453.1"/>
    </source>
</evidence>
<evidence type="ECO:0000256" key="1">
    <source>
        <dbReference type="SAM" id="MobiDB-lite"/>
    </source>
</evidence>
<feature type="region of interest" description="Disordered" evidence="1">
    <location>
        <begin position="1"/>
        <end position="51"/>
    </location>
</feature>
<dbReference type="Proteomes" id="UP000598227">
    <property type="component" value="Unassembled WGS sequence"/>
</dbReference>
<dbReference type="EMBL" id="JACZEP010000021">
    <property type="protein sequence ID" value="MBE1208453.1"/>
    <property type="molecule type" value="Genomic_DNA"/>
</dbReference>
<evidence type="ECO:0000313" key="3">
    <source>
        <dbReference type="Proteomes" id="UP000598227"/>
    </source>
</evidence>
<reference evidence="2 3" key="1">
    <citation type="submission" date="2020-09" db="EMBL/GenBank/DDBJ databases">
        <title>Draft Genome Sequence of Aminobacter carboxidus type strain DSM 1086, a soil Gram-negative carboxydobacterium.</title>
        <authorList>
            <person name="Turrini P."/>
            <person name="Tescari M."/>
            <person name="Artuso I."/>
            <person name="Lugli G.A."/>
            <person name="Frangipani E."/>
            <person name="Ventura M."/>
            <person name="Visca P."/>
        </authorList>
    </citation>
    <scope>NUCLEOTIDE SEQUENCE [LARGE SCALE GENOMIC DNA]</scope>
    <source>
        <strain evidence="2 3">DSM 1086</strain>
    </source>
</reference>
<protein>
    <submittedName>
        <fullName evidence="2">Uncharacterized protein</fullName>
    </submittedName>
</protein>
<feature type="compositionally biased region" description="Low complexity" evidence="1">
    <location>
        <begin position="9"/>
        <end position="20"/>
    </location>
</feature>
<keyword evidence="3" id="KW-1185">Reference proteome</keyword>
<feature type="compositionally biased region" description="Pro residues" evidence="1">
    <location>
        <begin position="21"/>
        <end position="33"/>
    </location>
</feature>
<sequence>MTDQLTTGAPASQPTNATPTAPNPDPAATPAPEPASSAPAPAADPAADAALQSFREQLAGGDAAMMKQLERYKSADDISKAFREGYKNAKNGGKLVELTDRSTPEEVKAYREANGIPDDATKYPGEFRDGFEVTDADKAILSDFKAAMHERNVPPKVAAAALDWYQDFAATQAQELNAQLAKVAGETQKSLRAEWGGDYDGQIGAAQELMKAHLGEDGFGQMMGLRLMDGSRLQDSLPFVKMMATIGADYYGSTAILTGDIEAAGKTLEAQKQDLLALRVSDPEKFKSDDVQGKLTKIYAQLEKVSARK</sequence>
<dbReference type="RefSeq" id="WP_192569052.1">
    <property type="nucleotide sequence ID" value="NZ_JACZEP010000021.1"/>
</dbReference>
<name>A0ABR9GXP0_9HYPH</name>
<feature type="compositionally biased region" description="Low complexity" evidence="1">
    <location>
        <begin position="34"/>
        <end position="50"/>
    </location>
</feature>
<comment type="caution">
    <text evidence="2">The sequence shown here is derived from an EMBL/GenBank/DDBJ whole genome shotgun (WGS) entry which is preliminary data.</text>
</comment>
<gene>
    <name evidence="2" type="ORF">IHE39_29610</name>
</gene>